<dbReference type="GO" id="GO:0003676">
    <property type="term" value="F:nucleic acid binding"/>
    <property type="evidence" value="ECO:0007669"/>
    <property type="project" value="InterPro"/>
</dbReference>
<protein>
    <recommendedName>
        <fullName evidence="1">RNase H type-1 domain-containing protein</fullName>
    </recommendedName>
</protein>
<name>A0A2P5A9T3_PARAD</name>
<dbReference type="EMBL" id="JXTB01000741">
    <property type="protein sequence ID" value="PON33274.1"/>
    <property type="molecule type" value="Genomic_DNA"/>
</dbReference>
<keyword evidence="3" id="KW-1185">Reference proteome</keyword>
<dbReference type="Proteomes" id="UP000237105">
    <property type="component" value="Unassembled WGS sequence"/>
</dbReference>
<dbReference type="OrthoDB" id="1752183at2759"/>
<gene>
    <name evidence="2" type="ORF">PanWU01x14_354150</name>
</gene>
<dbReference type="AlphaFoldDB" id="A0A2P5A9T3"/>
<dbReference type="InterPro" id="IPR002156">
    <property type="entry name" value="RNaseH_domain"/>
</dbReference>
<dbReference type="InterPro" id="IPR053151">
    <property type="entry name" value="RNase_H-like"/>
</dbReference>
<accession>A0A2P5A9T3</accession>
<dbReference type="Pfam" id="PF13456">
    <property type="entry name" value="RVT_3"/>
    <property type="match status" value="1"/>
</dbReference>
<proteinExistence type="predicted"/>
<comment type="caution">
    <text evidence="2">The sequence shown here is derived from an EMBL/GenBank/DDBJ whole genome shotgun (WGS) entry which is preliminary data.</text>
</comment>
<dbReference type="CDD" id="cd06222">
    <property type="entry name" value="RNase_H_like"/>
    <property type="match status" value="1"/>
</dbReference>
<dbReference type="PANTHER" id="PTHR47723:SF19">
    <property type="entry name" value="POLYNUCLEOTIDYL TRANSFERASE, RIBONUCLEASE H-LIKE SUPERFAMILY PROTEIN"/>
    <property type="match status" value="1"/>
</dbReference>
<dbReference type="PANTHER" id="PTHR47723">
    <property type="entry name" value="OS05G0353850 PROTEIN"/>
    <property type="match status" value="1"/>
</dbReference>
<evidence type="ECO:0000313" key="2">
    <source>
        <dbReference type="EMBL" id="PON33274.1"/>
    </source>
</evidence>
<reference evidence="3" key="1">
    <citation type="submission" date="2016-06" db="EMBL/GenBank/DDBJ databases">
        <title>Parallel loss of symbiosis genes in relatives of nitrogen-fixing non-legume Parasponia.</title>
        <authorList>
            <person name="Van Velzen R."/>
            <person name="Holmer R."/>
            <person name="Bu F."/>
            <person name="Rutten L."/>
            <person name="Van Zeijl A."/>
            <person name="Liu W."/>
            <person name="Santuari L."/>
            <person name="Cao Q."/>
            <person name="Sharma T."/>
            <person name="Shen D."/>
            <person name="Roswanjaya Y."/>
            <person name="Wardhani T."/>
            <person name="Kalhor M.S."/>
            <person name="Jansen J."/>
            <person name="Van den Hoogen J."/>
            <person name="Gungor B."/>
            <person name="Hartog M."/>
            <person name="Hontelez J."/>
            <person name="Verver J."/>
            <person name="Yang W.-C."/>
            <person name="Schijlen E."/>
            <person name="Repin R."/>
            <person name="Schilthuizen M."/>
            <person name="Schranz E."/>
            <person name="Heidstra R."/>
            <person name="Miyata K."/>
            <person name="Fedorova E."/>
            <person name="Kohlen W."/>
            <person name="Bisseling T."/>
            <person name="Smit S."/>
            <person name="Geurts R."/>
        </authorList>
    </citation>
    <scope>NUCLEOTIDE SEQUENCE [LARGE SCALE GENOMIC DNA]</scope>
    <source>
        <strain evidence="3">cv. WU1-14</strain>
    </source>
</reference>
<evidence type="ECO:0000259" key="1">
    <source>
        <dbReference type="Pfam" id="PF13456"/>
    </source>
</evidence>
<organism evidence="2 3">
    <name type="scientific">Parasponia andersonii</name>
    <name type="common">Sponia andersonii</name>
    <dbReference type="NCBI Taxonomy" id="3476"/>
    <lineage>
        <taxon>Eukaryota</taxon>
        <taxon>Viridiplantae</taxon>
        <taxon>Streptophyta</taxon>
        <taxon>Embryophyta</taxon>
        <taxon>Tracheophyta</taxon>
        <taxon>Spermatophyta</taxon>
        <taxon>Magnoliopsida</taxon>
        <taxon>eudicotyledons</taxon>
        <taxon>Gunneridae</taxon>
        <taxon>Pentapetalae</taxon>
        <taxon>rosids</taxon>
        <taxon>fabids</taxon>
        <taxon>Rosales</taxon>
        <taxon>Cannabaceae</taxon>
        <taxon>Parasponia</taxon>
    </lineage>
</organism>
<feature type="non-terminal residue" evidence="2">
    <location>
        <position position="97"/>
    </location>
</feature>
<sequence>MCFDQLGCIDLGGLIRDHNGQVKVAFSQKLMDTFKPIFVELLAIREGLRIAKENCLVIHITESDCSSAASMVNSSGGWSPTNPIANDIVSLLRELGG</sequence>
<feature type="domain" description="RNase H type-1" evidence="1">
    <location>
        <begin position="11"/>
        <end position="92"/>
    </location>
</feature>
<dbReference type="InterPro" id="IPR044730">
    <property type="entry name" value="RNase_H-like_dom_plant"/>
</dbReference>
<dbReference type="GO" id="GO:0004523">
    <property type="term" value="F:RNA-DNA hybrid ribonuclease activity"/>
    <property type="evidence" value="ECO:0007669"/>
    <property type="project" value="InterPro"/>
</dbReference>
<evidence type="ECO:0000313" key="3">
    <source>
        <dbReference type="Proteomes" id="UP000237105"/>
    </source>
</evidence>